<feature type="transmembrane region" description="Helical" evidence="1">
    <location>
        <begin position="29"/>
        <end position="44"/>
    </location>
</feature>
<keyword evidence="1" id="KW-1133">Transmembrane helix</keyword>
<accession>A0A4Y8URM2</accession>
<keyword evidence="1" id="KW-0812">Transmembrane</keyword>
<feature type="transmembrane region" description="Helical" evidence="1">
    <location>
        <begin position="56"/>
        <end position="79"/>
    </location>
</feature>
<feature type="transmembrane region" description="Helical" evidence="1">
    <location>
        <begin position="215"/>
        <end position="231"/>
    </location>
</feature>
<feature type="transmembrane region" description="Helical" evidence="1">
    <location>
        <begin position="85"/>
        <end position="106"/>
    </location>
</feature>
<sequence length="258" mass="30392">MKAKKILYIILYLVLLNGVIQTYLFKSEFVPIISDILLFYLAFSRKHDIKAVSRAVGVWVVRLFAILLVGSTVIAIVNMMPPISIVWGFRMVVRYLLLFMMVYKFFNYTDVVKCKKMIVWFFWINTFMVVFQFYVERKVADFIGGTFMGNNELFVFYLFCAMLLSKEYFIGRLSKLYFFLLIAIEMFIAMVAEIKIMYFTIPLAIYAVYVFTKKFSVKHILILVLAFFFLVPTMKSVMSLMYGEEYVNSTFDLDFIQP</sequence>
<proteinExistence type="predicted"/>
<feature type="transmembrane region" description="Helical" evidence="1">
    <location>
        <begin position="147"/>
        <end position="164"/>
    </location>
</feature>
<dbReference type="Proteomes" id="UP000297872">
    <property type="component" value="Unassembled WGS sequence"/>
</dbReference>
<feature type="transmembrane region" description="Helical" evidence="1">
    <location>
        <begin position="118"/>
        <end position="135"/>
    </location>
</feature>
<organism evidence="2 3">
    <name type="scientific">Segatella hominis</name>
    <dbReference type="NCBI Taxonomy" id="2518605"/>
    <lineage>
        <taxon>Bacteria</taxon>
        <taxon>Pseudomonadati</taxon>
        <taxon>Bacteroidota</taxon>
        <taxon>Bacteroidia</taxon>
        <taxon>Bacteroidales</taxon>
        <taxon>Prevotellaceae</taxon>
        <taxon>Segatella</taxon>
    </lineage>
</organism>
<evidence type="ECO:0000256" key="1">
    <source>
        <dbReference type="SAM" id="Phobius"/>
    </source>
</evidence>
<name>A0A4Y8URM2_9BACT</name>
<protein>
    <submittedName>
        <fullName evidence="2">Uncharacterized protein</fullName>
    </submittedName>
</protein>
<keyword evidence="3" id="KW-1185">Reference proteome</keyword>
<dbReference type="AlphaFoldDB" id="A0A4Y8URM2"/>
<comment type="caution">
    <text evidence="2">The sequence shown here is derived from an EMBL/GenBank/DDBJ whole genome shotgun (WGS) entry which is preliminary data.</text>
</comment>
<dbReference type="EMBL" id="SGVY01000068">
    <property type="protein sequence ID" value="TFH71425.1"/>
    <property type="molecule type" value="Genomic_DNA"/>
</dbReference>
<feature type="transmembrane region" description="Helical" evidence="1">
    <location>
        <begin position="176"/>
        <end position="209"/>
    </location>
</feature>
<dbReference type="RefSeq" id="WP_134844526.1">
    <property type="nucleotide sequence ID" value="NZ_SGVY01000068.1"/>
</dbReference>
<dbReference type="OrthoDB" id="3229240at2"/>
<keyword evidence="1" id="KW-0472">Membrane</keyword>
<reference evidence="2 3" key="1">
    <citation type="submission" date="2019-02" db="EMBL/GenBank/DDBJ databases">
        <title>Draft Genome Sequence of the Prevotella sp. BCRC 81118, Isolated from Human Feces.</title>
        <authorList>
            <person name="Huang C.-H."/>
        </authorList>
    </citation>
    <scope>NUCLEOTIDE SEQUENCE [LARGE SCALE GENOMIC DNA]</scope>
    <source>
        <strain evidence="2 3">BCRC 81118</strain>
    </source>
</reference>
<feature type="transmembrane region" description="Helical" evidence="1">
    <location>
        <begin position="7"/>
        <end position="23"/>
    </location>
</feature>
<evidence type="ECO:0000313" key="3">
    <source>
        <dbReference type="Proteomes" id="UP000297872"/>
    </source>
</evidence>
<gene>
    <name evidence="2" type="ORF">EXN75_15665</name>
</gene>
<dbReference type="GeneID" id="302996699"/>
<evidence type="ECO:0000313" key="2">
    <source>
        <dbReference type="EMBL" id="TFH71425.1"/>
    </source>
</evidence>